<dbReference type="RefSeq" id="WP_378974087.1">
    <property type="nucleotide sequence ID" value="NZ_JBHTBJ010000027.1"/>
</dbReference>
<sequence>MTSPQTSRRGAFVAPALLFVALLGGAMFFGLLAMSGKYEKDVPADSAAVAGTPSKAVPAARTISTTGPARAPRATADPPESHIPQRSATPPSPPSAVDASEHARLMAALPRKPVPGRTAYPIVGAYCTPAGAMARTADGAVVVCDGLARRDSQGKGAVDDKNRWQDADHN</sequence>
<accession>A0ABW2HYQ7</accession>
<gene>
    <name evidence="3" type="ORF">ACFQS1_28250</name>
</gene>
<keyword evidence="2" id="KW-0472">Membrane</keyword>
<feature type="region of interest" description="Disordered" evidence="1">
    <location>
        <begin position="149"/>
        <end position="170"/>
    </location>
</feature>
<evidence type="ECO:0000256" key="1">
    <source>
        <dbReference type="SAM" id="MobiDB-lite"/>
    </source>
</evidence>
<keyword evidence="4" id="KW-1185">Reference proteome</keyword>
<keyword evidence="2" id="KW-0812">Transmembrane</keyword>
<dbReference type="Proteomes" id="UP001596548">
    <property type="component" value="Unassembled WGS sequence"/>
</dbReference>
<feature type="compositionally biased region" description="Low complexity" evidence="1">
    <location>
        <begin position="65"/>
        <end position="78"/>
    </location>
</feature>
<feature type="region of interest" description="Disordered" evidence="1">
    <location>
        <begin position="50"/>
        <end position="99"/>
    </location>
</feature>
<feature type="transmembrane region" description="Helical" evidence="2">
    <location>
        <begin position="12"/>
        <end position="33"/>
    </location>
</feature>
<dbReference type="EMBL" id="JBHTBJ010000027">
    <property type="protein sequence ID" value="MFC7277896.1"/>
    <property type="molecule type" value="Genomic_DNA"/>
</dbReference>
<keyword evidence="2" id="KW-1133">Transmembrane helix</keyword>
<reference evidence="4" key="1">
    <citation type="journal article" date="2019" name="Int. J. Syst. Evol. Microbiol.">
        <title>The Global Catalogue of Microorganisms (GCM) 10K type strain sequencing project: providing services to taxonomists for standard genome sequencing and annotation.</title>
        <authorList>
            <consortium name="The Broad Institute Genomics Platform"/>
            <consortium name="The Broad Institute Genome Sequencing Center for Infectious Disease"/>
            <person name="Wu L."/>
            <person name="Ma J."/>
        </authorList>
    </citation>
    <scope>NUCLEOTIDE SEQUENCE [LARGE SCALE GENOMIC DNA]</scope>
    <source>
        <strain evidence="4">XZYJT-10</strain>
    </source>
</reference>
<protein>
    <submittedName>
        <fullName evidence="3">Uncharacterized protein</fullName>
    </submittedName>
</protein>
<evidence type="ECO:0000256" key="2">
    <source>
        <dbReference type="SAM" id="Phobius"/>
    </source>
</evidence>
<comment type="caution">
    <text evidence="3">The sequence shown here is derived from an EMBL/GenBank/DDBJ whole genome shotgun (WGS) entry which is preliminary data.</text>
</comment>
<organism evidence="3 4">
    <name type="scientific">Paractinoplanes rhizophilus</name>
    <dbReference type="NCBI Taxonomy" id="1416877"/>
    <lineage>
        <taxon>Bacteria</taxon>
        <taxon>Bacillati</taxon>
        <taxon>Actinomycetota</taxon>
        <taxon>Actinomycetes</taxon>
        <taxon>Micromonosporales</taxon>
        <taxon>Micromonosporaceae</taxon>
        <taxon>Paractinoplanes</taxon>
    </lineage>
</organism>
<evidence type="ECO:0000313" key="3">
    <source>
        <dbReference type="EMBL" id="MFC7277896.1"/>
    </source>
</evidence>
<evidence type="ECO:0000313" key="4">
    <source>
        <dbReference type="Proteomes" id="UP001596548"/>
    </source>
</evidence>
<proteinExistence type="predicted"/>
<name>A0ABW2HYQ7_9ACTN</name>